<protein>
    <submittedName>
        <fullName evidence="1">Nuclear transport factor 2 family protein</fullName>
    </submittedName>
</protein>
<accession>A0A520MXG2</accession>
<dbReference type="SUPFAM" id="SSF54427">
    <property type="entry name" value="NTF2-like"/>
    <property type="match status" value="1"/>
</dbReference>
<reference evidence="1 2" key="1">
    <citation type="submission" date="2019-02" db="EMBL/GenBank/DDBJ databases">
        <title>Prokaryotic population dynamics and viral predation in marine succession experiment using metagenomics: the confinement effect.</title>
        <authorList>
            <person name="Haro-Moreno J.M."/>
            <person name="Rodriguez-Valera F."/>
            <person name="Lopez-Perez M."/>
        </authorList>
    </citation>
    <scope>NUCLEOTIDE SEQUENCE [LARGE SCALE GENOMIC DNA]</scope>
    <source>
        <strain evidence="1">MED-G162</strain>
    </source>
</reference>
<sequence length="131" mass="15116">MAEAKDFISSWHKVMKNYELDDLDNILSQDVVFFSPVVFKAMNGKEITKMYLSAAGKSFNLEKFQYTNEIHNGMHSILEFETFIDDISVNGVDMIEWDEDGKIVNFKVMVRPLKAVQKVQQKMVEALESLN</sequence>
<comment type="caution">
    <text evidence="1">The sequence shown here is derived from an EMBL/GenBank/DDBJ whole genome shotgun (WGS) entry which is preliminary data.</text>
</comment>
<dbReference type="AlphaFoldDB" id="A0A520MXG2"/>
<dbReference type="EMBL" id="SHBH01000023">
    <property type="protein sequence ID" value="RZO25876.1"/>
    <property type="molecule type" value="Genomic_DNA"/>
</dbReference>
<dbReference type="Gene3D" id="3.10.450.50">
    <property type="match status" value="1"/>
</dbReference>
<evidence type="ECO:0000313" key="2">
    <source>
        <dbReference type="Proteomes" id="UP000319384"/>
    </source>
</evidence>
<dbReference type="Proteomes" id="UP000319384">
    <property type="component" value="Unassembled WGS sequence"/>
</dbReference>
<evidence type="ECO:0000313" key="1">
    <source>
        <dbReference type="EMBL" id="RZO25876.1"/>
    </source>
</evidence>
<organism evidence="1 2">
    <name type="scientific">SAR86 cluster bacterium</name>
    <dbReference type="NCBI Taxonomy" id="2030880"/>
    <lineage>
        <taxon>Bacteria</taxon>
        <taxon>Pseudomonadati</taxon>
        <taxon>Pseudomonadota</taxon>
        <taxon>Gammaproteobacteria</taxon>
        <taxon>SAR86 cluster</taxon>
    </lineage>
</organism>
<gene>
    <name evidence="1" type="ORF">EVA95_02925</name>
</gene>
<dbReference type="InterPro" id="IPR032710">
    <property type="entry name" value="NTF2-like_dom_sf"/>
</dbReference>
<name>A0A520MXG2_9GAMM</name>
<proteinExistence type="predicted"/>